<keyword evidence="2" id="KW-1185">Reference proteome</keyword>
<comment type="caution">
    <text evidence="1">The sequence shown here is derived from an EMBL/GenBank/DDBJ whole genome shotgun (WGS) entry which is preliminary data.</text>
</comment>
<dbReference type="EMBL" id="JAOPJF010000083">
    <property type="protein sequence ID" value="KAK1140454.1"/>
    <property type="molecule type" value="Genomic_DNA"/>
</dbReference>
<organism evidence="1 2">
    <name type="scientific">Aspergillus melleus</name>
    <dbReference type="NCBI Taxonomy" id="138277"/>
    <lineage>
        <taxon>Eukaryota</taxon>
        <taxon>Fungi</taxon>
        <taxon>Dikarya</taxon>
        <taxon>Ascomycota</taxon>
        <taxon>Pezizomycotina</taxon>
        <taxon>Eurotiomycetes</taxon>
        <taxon>Eurotiomycetidae</taxon>
        <taxon>Eurotiales</taxon>
        <taxon>Aspergillaceae</taxon>
        <taxon>Aspergillus</taxon>
        <taxon>Aspergillus subgen. Circumdati</taxon>
    </lineage>
</organism>
<sequence>MSSDLLLARLPTELIVSIFGALPTFSDVAWFAATCRRHRQVWIDSAYTIYQQVAPRTIPCRKHARVLLADQGGPPASDTHLSFQEVLRLIRNAAILEQSVADFEKNHISRVQEYSPYKAKIRLPHLTRTERVRYIRGLYQLWSLALLGPEPRQQRIRSLKLKDLMVVRDLALSDGTYIPDSTVLAMEGGEPASAFELVYVDVSPHAEQLMGDLYEESMGSWCWPYSEGFMGRITIWDSYYDKFKDMLLENTPGRRCPAPETVWDDTSDEEGTW</sequence>
<gene>
    <name evidence="1" type="ORF">N8T08_010400</name>
</gene>
<dbReference type="Proteomes" id="UP001177260">
    <property type="component" value="Unassembled WGS sequence"/>
</dbReference>
<accession>A0ACC3ARX2</accession>
<evidence type="ECO:0000313" key="1">
    <source>
        <dbReference type="EMBL" id="KAK1140454.1"/>
    </source>
</evidence>
<reference evidence="1 2" key="1">
    <citation type="journal article" date="2023" name="ACS Omega">
        <title>Identification of the Neoaspergillic Acid Biosynthesis Gene Cluster by Establishing an In Vitro CRISPR-Ribonucleoprotein Genetic System in Aspergillus melleus.</title>
        <authorList>
            <person name="Yuan B."/>
            <person name="Grau M.F."/>
            <person name="Murata R.M."/>
            <person name="Torok T."/>
            <person name="Venkateswaran K."/>
            <person name="Stajich J.E."/>
            <person name="Wang C.C.C."/>
        </authorList>
    </citation>
    <scope>NUCLEOTIDE SEQUENCE [LARGE SCALE GENOMIC DNA]</scope>
    <source>
        <strain evidence="1 2">IMV 1140</strain>
    </source>
</reference>
<proteinExistence type="predicted"/>
<protein>
    <submittedName>
        <fullName evidence="1">Uncharacterized protein</fullName>
    </submittedName>
</protein>
<name>A0ACC3ARX2_9EURO</name>
<evidence type="ECO:0000313" key="2">
    <source>
        <dbReference type="Proteomes" id="UP001177260"/>
    </source>
</evidence>